<name>S9PJR7_CYSF2</name>
<dbReference type="Proteomes" id="UP000011682">
    <property type="component" value="Unassembled WGS sequence"/>
</dbReference>
<accession>S9PJR7</accession>
<keyword evidence="2" id="KW-1185">Reference proteome</keyword>
<sequence>MHRLQQTDSIIDRYTLLGGAGCRQNHQGDSRCSSNDALTTT</sequence>
<comment type="caution">
    <text evidence="1">The sequence shown here is derived from an EMBL/GenBank/DDBJ whole genome shotgun (WGS) entry which is preliminary data.</text>
</comment>
<evidence type="ECO:0000313" key="2">
    <source>
        <dbReference type="Proteomes" id="UP000011682"/>
    </source>
</evidence>
<gene>
    <name evidence="1" type="ORF">D187_005717</name>
</gene>
<evidence type="ECO:0000313" key="1">
    <source>
        <dbReference type="EMBL" id="EPX63311.1"/>
    </source>
</evidence>
<dbReference type="EMBL" id="ANAH02000005">
    <property type="protein sequence ID" value="EPX63311.1"/>
    <property type="molecule type" value="Genomic_DNA"/>
</dbReference>
<organism evidence="1 2">
    <name type="scientific">Cystobacter fuscus (strain ATCC 25194 / DSM 2262 / NBRC 100088 / M29)</name>
    <dbReference type="NCBI Taxonomy" id="1242864"/>
    <lineage>
        <taxon>Bacteria</taxon>
        <taxon>Pseudomonadati</taxon>
        <taxon>Myxococcota</taxon>
        <taxon>Myxococcia</taxon>
        <taxon>Myxococcales</taxon>
        <taxon>Cystobacterineae</taxon>
        <taxon>Archangiaceae</taxon>
        <taxon>Cystobacter</taxon>
    </lineage>
</organism>
<reference evidence="1" key="1">
    <citation type="submission" date="2013-05" db="EMBL/GenBank/DDBJ databases">
        <title>Genome assembly of Cystobacter fuscus DSM 2262.</title>
        <authorList>
            <person name="Sharma G."/>
            <person name="Khatri I."/>
            <person name="Kaur C."/>
            <person name="Mayilraj S."/>
            <person name="Subramanian S."/>
        </authorList>
    </citation>
    <scope>NUCLEOTIDE SEQUENCE [LARGE SCALE GENOMIC DNA]</scope>
    <source>
        <strain evidence="1">DSM 2262</strain>
    </source>
</reference>
<proteinExistence type="predicted"/>
<protein>
    <submittedName>
        <fullName evidence="1">Uncharacterized protein</fullName>
    </submittedName>
</protein>
<dbReference type="AlphaFoldDB" id="S9PJR7"/>